<dbReference type="Pfam" id="PF07686">
    <property type="entry name" value="V-set"/>
    <property type="match status" value="1"/>
</dbReference>
<keyword evidence="1" id="KW-0732">Signal</keyword>
<feature type="signal peptide" evidence="1">
    <location>
        <begin position="1"/>
        <end position="18"/>
    </location>
</feature>
<protein>
    <recommendedName>
        <fullName evidence="2">Immunoglobulin domain-containing protein</fullName>
    </recommendedName>
</protein>
<dbReference type="InterPro" id="IPR013783">
    <property type="entry name" value="Ig-like_fold"/>
</dbReference>
<dbReference type="InterPro" id="IPR003599">
    <property type="entry name" value="Ig_sub"/>
</dbReference>
<dbReference type="SMART" id="SM00409">
    <property type="entry name" value="IG"/>
    <property type="match status" value="1"/>
</dbReference>
<evidence type="ECO:0000313" key="3">
    <source>
        <dbReference type="Ensembl" id="ENSSPAP00000023393.1"/>
    </source>
</evidence>
<evidence type="ECO:0000259" key="2">
    <source>
        <dbReference type="SMART" id="SM00409"/>
    </source>
</evidence>
<dbReference type="InterPro" id="IPR013106">
    <property type="entry name" value="Ig_V-set"/>
</dbReference>
<reference evidence="3" key="1">
    <citation type="submission" date="2023-09" db="UniProtKB">
        <authorList>
            <consortium name="Ensembl"/>
        </authorList>
    </citation>
    <scope>IDENTIFICATION</scope>
</reference>
<organism evidence="3">
    <name type="scientific">Stegastes partitus</name>
    <name type="common">bicolor damselfish</name>
    <dbReference type="NCBI Taxonomy" id="144197"/>
    <lineage>
        <taxon>Eukaryota</taxon>
        <taxon>Metazoa</taxon>
        <taxon>Chordata</taxon>
        <taxon>Craniata</taxon>
        <taxon>Vertebrata</taxon>
        <taxon>Euteleostomi</taxon>
        <taxon>Actinopterygii</taxon>
        <taxon>Neopterygii</taxon>
        <taxon>Teleostei</taxon>
        <taxon>Neoteleostei</taxon>
        <taxon>Acanthomorphata</taxon>
        <taxon>Ovalentaria</taxon>
        <taxon>Pomacentridae</taxon>
        <taxon>Stegastes</taxon>
    </lineage>
</organism>
<sequence>YRGLSTVLLCGYVSGVLSLVTVHQPPILAAALGQDVIMPCELQLSHDEDLEYKPVLYWDHLLHNSSNKLWAPSEMYKGRVQLLDDSRVSWNKSIVLQKVQWADSGRYQCKLSVTPKRKKSFRIKGNLTSLMVYGKYKVWSFLFQMFGHNKNFFFSLQAAFNDIDSTNKLH</sequence>
<evidence type="ECO:0000256" key="1">
    <source>
        <dbReference type="SAM" id="SignalP"/>
    </source>
</evidence>
<proteinExistence type="predicted"/>
<dbReference type="SUPFAM" id="SSF48726">
    <property type="entry name" value="Immunoglobulin"/>
    <property type="match status" value="1"/>
</dbReference>
<name>A0A3B5APL0_9TELE</name>
<dbReference type="GeneTree" id="ENSGT00940000177788"/>
<dbReference type="Ensembl" id="ENSSPAT00000023771.1">
    <property type="protein sequence ID" value="ENSSPAP00000023393.1"/>
    <property type="gene ID" value="ENSSPAG00000017655.1"/>
</dbReference>
<dbReference type="AlphaFoldDB" id="A0A3B5APL0"/>
<dbReference type="STRING" id="144197.ENSSPAP00000023393"/>
<feature type="chain" id="PRO_5017308869" description="Immunoglobulin domain-containing protein" evidence="1">
    <location>
        <begin position="19"/>
        <end position="170"/>
    </location>
</feature>
<dbReference type="Gene3D" id="2.60.40.10">
    <property type="entry name" value="Immunoglobulins"/>
    <property type="match status" value="1"/>
</dbReference>
<feature type="domain" description="Immunoglobulin" evidence="2">
    <location>
        <begin position="25"/>
        <end position="133"/>
    </location>
</feature>
<accession>A0A3B5APL0</accession>
<dbReference type="InterPro" id="IPR036179">
    <property type="entry name" value="Ig-like_dom_sf"/>
</dbReference>